<feature type="compositionally biased region" description="Low complexity" evidence="1">
    <location>
        <begin position="239"/>
        <end position="258"/>
    </location>
</feature>
<feature type="compositionally biased region" description="Polar residues" evidence="1">
    <location>
        <begin position="370"/>
        <end position="382"/>
    </location>
</feature>
<dbReference type="SUPFAM" id="SSF47874">
    <property type="entry name" value="Annexin"/>
    <property type="match status" value="1"/>
</dbReference>
<keyword evidence="3" id="KW-1185">Reference proteome</keyword>
<feature type="region of interest" description="Disordered" evidence="1">
    <location>
        <begin position="1"/>
        <end position="434"/>
    </location>
</feature>
<dbReference type="GO" id="GO:0005634">
    <property type="term" value="C:nucleus"/>
    <property type="evidence" value="ECO:0007669"/>
    <property type="project" value="TreeGrafter"/>
</dbReference>
<dbReference type="InterPro" id="IPR037104">
    <property type="entry name" value="Annexin_sf"/>
</dbReference>
<organism evidence="2 3">
    <name type="scientific">Pseudogymnoascus verrucosus</name>
    <dbReference type="NCBI Taxonomy" id="342668"/>
    <lineage>
        <taxon>Eukaryota</taxon>
        <taxon>Fungi</taxon>
        <taxon>Dikarya</taxon>
        <taxon>Ascomycota</taxon>
        <taxon>Pezizomycotina</taxon>
        <taxon>Leotiomycetes</taxon>
        <taxon>Thelebolales</taxon>
        <taxon>Thelebolaceae</taxon>
        <taxon>Pseudogymnoascus</taxon>
    </lineage>
</organism>
<dbReference type="RefSeq" id="XP_018135160.1">
    <property type="nucleotide sequence ID" value="XM_018269585.2"/>
</dbReference>
<dbReference type="PANTHER" id="PTHR10502:SF107">
    <property type="entry name" value="ANNEXIN ANXC4 (AFU_ORTHOLOGUE AFUA_3G07020)"/>
    <property type="match status" value="1"/>
</dbReference>
<evidence type="ECO:0000256" key="1">
    <source>
        <dbReference type="SAM" id="MobiDB-lite"/>
    </source>
</evidence>
<feature type="compositionally biased region" description="Basic and acidic residues" evidence="1">
    <location>
        <begin position="304"/>
        <end position="325"/>
    </location>
</feature>
<dbReference type="GO" id="GO:0012506">
    <property type="term" value="C:vesicle membrane"/>
    <property type="evidence" value="ECO:0007669"/>
    <property type="project" value="TreeGrafter"/>
</dbReference>
<name>A0A2P2SX37_9PEZI</name>
<dbReference type="GeneID" id="28833437"/>
<reference evidence="3" key="2">
    <citation type="journal article" date="2018" name="Nat. Commun.">
        <title>Extreme sensitivity to ultraviolet light in the fungal pathogen causing white-nose syndrome of bats.</title>
        <authorList>
            <person name="Palmer J.M."/>
            <person name="Drees K.P."/>
            <person name="Foster J.T."/>
            <person name="Lindner D.L."/>
        </authorList>
    </citation>
    <scope>NUCLEOTIDE SEQUENCE [LARGE SCALE GENOMIC DNA]</scope>
    <source>
        <strain evidence="3">UAMH 10579</strain>
    </source>
</reference>
<feature type="compositionally biased region" description="Basic and acidic residues" evidence="1">
    <location>
        <begin position="33"/>
        <end position="43"/>
    </location>
</feature>
<feature type="compositionally biased region" description="Basic and acidic residues" evidence="1">
    <location>
        <begin position="135"/>
        <end position="162"/>
    </location>
</feature>
<gene>
    <name evidence="2" type="ORF">VE01_00051</name>
</gene>
<dbReference type="OrthoDB" id="2134400at2759"/>
<dbReference type="GO" id="GO:0001786">
    <property type="term" value="F:phosphatidylserine binding"/>
    <property type="evidence" value="ECO:0007669"/>
    <property type="project" value="TreeGrafter"/>
</dbReference>
<dbReference type="AlphaFoldDB" id="A0A2P2SX37"/>
<evidence type="ECO:0008006" key="4">
    <source>
        <dbReference type="Google" id="ProtNLM"/>
    </source>
</evidence>
<accession>A0A2P2SX37</accession>
<dbReference type="EMBL" id="KV460206">
    <property type="protein sequence ID" value="OBU01428.1"/>
    <property type="molecule type" value="Genomic_DNA"/>
</dbReference>
<dbReference type="PANTHER" id="PTHR10502">
    <property type="entry name" value="ANNEXIN"/>
    <property type="match status" value="1"/>
</dbReference>
<dbReference type="Gene3D" id="1.10.220.10">
    <property type="entry name" value="Annexin"/>
    <property type="match status" value="3"/>
</dbReference>
<feature type="compositionally biased region" description="Basic and acidic residues" evidence="1">
    <location>
        <begin position="282"/>
        <end position="291"/>
    </location>
</feature>
<feature type="compositionally biased region" description="Acidic residues" evidence="1">
    <location>
        <begin position="292"/>
        <end position="301"/>
    </location>
</feature>
<sequence>MSLNPEERRRRISKSPGRAPSPPDDYSPPRSSRYAEPKSSRYYDDDDDDDDHRDRKRGDPYDYDDRSSARAPREPRDRDDGPRYAEAPYRPPASHKKTASFAMPGGFSDDEEDPKISKYGKKEKDYYGDKGSSLSRRDDSPPPRDKPRYADPEPESRYKRDVSPAYKPRYAEPEPERKPRYAEPEPERKPKSRYKDESPPSKSKYDEPEAYKPRKYYDDDESPPRRPKYAAPDSPPQPKYAAPVAPAAPAAPQQPKYSAPERDAKPKYVTADPSQRGGNPKYWDDKDKDSDSDSDDSDEQDGPIGDRRIDIDFEIKHDHYDTTVRKREKHKHHHESPKYNEVALVTTTTDSSRYAEPKRWEYAHPEEKITYTSKTESYTANPEPNAYGRPAYDRPYAPPSSSRQPDPRAPVNGPGQTQVVTVEPGRRNRASSNFGPGGLGAGMLGVAAAAGVGASLANAPGSPMLEAYKGTYQSMGPLTITSKPYADNADVDILEIAPPASPTSKRRHARFHDLENEASILKKALRETKSKAYPDPRPFIEILPALTHEQILDLRAEYKKQVKTPDMKGVNIAKHIKVRLKEDKFFLKACYATALGRWESEAYWANSYYQGSQTSRELLIESLMGRTNAEIRQIKEAFRDKKYSDSLTRCMKQELKEDKFKKAVMMVLEEKRMDERPGRSLDRSLVEQDVRDLNRAIKSERGGESVMIGIVVQRSDSHIREILRVYEASFRSNFAREMLKKSGNLVGEMLAHILNGIINRPVRDTLLLHHALTLTKSDSLRVDLLISRLVRYHWDRPHMEAIKREYRNRYGKELQEAVREGTKGAWGEFCEELCVKRVGDEVKRFDKVERIERVERIEVHGGPNGGYR</sequence>
<proteinExistence type="predicted"/>
<dbReference type="STRING" id="342668.A0A2P2SX37"/>
<feature type="compositionally biased region" description="Basic residues" evidence="1">
    <location>
        <begin position="326"/>
        <end position="335"/>
    </location>
</feature>
<feature type="compositionally biased region" description="Basic and acidic residues" evidence="1">
    <location>
        <begin position="169"/>
        <end position="217"/>
    </location>
</feature>
<feature type="compositionally biased region" description="Basic and acidic residues" evidence="1">
    <location>
        <begin position="52"/>
        <end position="83"/>
    </location>
</feature>
<reference evidence="2 3" key="1">
    <citation type="submission" date="2016-03" db="EMBL/GenBank/DDBJ databases">
        <title>Comparative genomics of Pseudogymnoascus destructans, the fungus causing white-nose syndrome of bats.</title>
        <authorList>
            <person name="Palmer J.M."/>
            <person name="Drees K.P."/>
            <person name="Foster J.T."/>
            <person name="Lindner D.L."/>
        </authorList>
    </citation>
    <scope>NUCLEOTIDE SEQUENCE [LARGE SCALE GENOMIC DNA]</scope>
    <source>
        <strain evidence="2 3">UAMH 10579</strain>
    </source>
</reference>
<evidence type="ECO:0000313" key="3">
    <source>
        <dbReference type="Proteomes" id="UP000091956"/>
    </source>
</evidence>
<feature type="compositionally biased region" description="Basic and acidic residues" evidence="1">
    <location>
        <begin position="114"/>
        <end position="128"/>
    </location>
</feature>
<dbReference type="GO" id="GO:0005886">
    <property type="term" value="C:plasma membrane"/>
    <property type="evidence" value="ECO:0007669"/>
    <property type="project" value="TreeGrafter"/>
</dbReference>
<protein>
    <recommendedName>
        <fullName evidence="4">Annexin</fullName>
    </recommendedName>
</protein>
<feature type="compositionally biased region" description="Basic and acidic residues" evidence="1">
    <location>
        <begin position="353"/>
        <end position="369"/>
    </location>
</feature>
<dbReference type="Proteomes" id="UP000091956">
    <property type="component" value="Unassembled WGS sequence"/>
</dbReference>
<evidence type="ECO:0000313" key="2">
    <source>
        <dbReference type="EMBL" id="OBU01428.1"/>
    </source>
</evidence>
<dbReference type="GO" id="GO:0005737">
    <property type="term" value="C:cytoplasm"/>
    <property type="evidence" value="ECO:0007669"/>
    <property type="project" value="TreeGrafter"/>
</dbReference>
<dbReference type="GO" id="GO:0005509">
    <property type="term" value="F:calcium ion binding"/>
    <property type="evidence" value="ECO:0007669"/>
    <property type="project" value="InterPro"/>
</dbReference>
<dbReference type="GO" id="GO:0005544">
    <property type="term" value="F:calcium-dependent phospholipid binding"/>
    <property type="evidence" value="ECO:0007669"/>
    <property type="project" value="InterPro"/>
</dbReference>